<evidence type="ECO:0000313" key="2">
    <source>
        <dbReference type="Proteomes" id="UP000712281"/>
    </source>
</evidence>
<dbReference type="EMBL" id="QGKW02001911">
    <property type="protein sequence ID" value="KAF2569861.1"/>
    <property type="molecule type" value="Genomic_DNA"/>
</dbReference>
<dbReference type="Proteomes" id="UP000712281">
    <property type="component" value="Unassembled WGS sequence"/>
</dbReference>
<dbReference type="AlphaFoldDB" id="A0A8S9IIT7"/>
<sequence>MDSIETWGSKNYPIASLVFSVEGNRSIRSIGVFSRLLLSFAKRLLSSIAARPIAATPSPLSSDRIVFLKRRSLLLSERKRKLLGALRDSSQSEAVGASRACCFTEWSSGKKSTLLQVLGFVAC</sequence>
<proteinExistence type="predicted"/>
<evidence type="ECO:0000313" key="1">
    <source>
        <dbReference type="EMBL" id="KAF2569861.1"/>
    </source>
</evidence>
<name>A0A8S9IIT7_BRACR</name>
<reference evidence="1" key="1">
    <citation type="submission" date="2019-12" db="EMBL/GenBank/DDBJ databases">
        <title>Genome sequencing and annotation of Brassica cretica.</title>
        <authorList>
            <person name="Studholme D.J."/>
            <person name="Sarris P.F."/>
        </authorList>
    </citation>
    <scope>NUCLEOTIDE SEQUENCE</scope>
    <source>
        <strain evidence="1">PFS-001/15</strain>
        <tissue evidence="1">Leaf</tissue>
    </source>
</reference>
<comment type="caution">
    <text evidence="1">The sequence shown here is derived from an EMBL/GenBank/DDBJ whole genome shotgun (WGS) entry which is preliminary data.</text>
</comment>
<organism evidence="1 2">
    <name type="scientific">Brassica cretica</name>
    <name type="common">Mustard</name>
    <dbReference type="NCBI Taxonomy" id="69181"/>
    <lineage>
        <taxon>Eukaryota</taxon>
        <taxon>Viridiplantae</taxon>
        <taxon>Streptophyta</taxon>
        <taxon>Embryophyta</taxon>
        <taxon>Tracheophyta</taxon>
        <taxon>Spermatophyta</taxon>
        <taxon>Magnoliopsida</taxon>
        <taxon>eudicotyledons</taxon>
        <taxon>Gunneridae</taxon>
        <taxon>Pentapetalae</taxon>
        <taxon>rosids</taxon>
        <taxon>malvids</taxon>
        <taxon>Brassicales</taxon>
        <taxon>Brassicaceae</taxon>
        <taxon>Brassiceae</taxon>
        <taxon>Brassica</taxon>
    </lineage>
</organism>
<gene>
    <name evidence="1" type="ORF">F2Q68_00028012</name>
</gene>
<protein>
    <submittedName>
        <fullName evidence="1">Uncharacterized protein</fullName>
    </submittedName>
</protein>
<accession>A0A8S9IIT7</accession>